<keyword evidence="8" id="KW-1185">Reference proteome</keyword>
<dbReference type="PROSITE" id="PS50118">
    <property type="entry name" value="HMG_BOX_2"/>
    <property type="match status" value="1"/>
</dbReference>
<sequence>MKTKMTVKGQVVSQSSFFRYRIHGKTAKDPNKPKRPASAFFVFMEEFRKQYKEKHADNKFVSVVGKAGGDKWKSLSEAEKVPM</sequence>
<evidence type="ECO:0000259" key="6">
    <source>
        <dbReference type="PROSITE" id="PS50118"/>
    </source>
</evidence>
<accession>A0A5J5BR55</accession>
<feature type="domain" description="HMG box" evidence="6">
    <location>
        <begin position="33"/>
        <end position="83"/>
    </location>
</feature>
<protein>
    <recommendedName>
        <fullName evidence="6">HMG box domain-containing protein</fullName>
    </recommendedName>
</protein>
<dbReference type="PANTHER" id="PTHR46261">
    <property type="entry name" value="HIGH MOBILITY GROUP B PROTEIN 4-RELATED"/>
    <property type="match status" value="1"/>
</dbReference>
<dbReference type="Proteomes" id="UP000325577">
    <property type="component" value="Linkage Group LG10"/>
</dbReference>
<evidence type="ECO:0000256" key="5">
    <source>
        <dbReference type="PROSITE-ProRule" id="PRU00267"/>
    </source>
</evidence>
<gene>
    <name evidence="7" type="ORF">F0562_020112</name>
</gene>
<dbReference type="EMBL" id="CM018033">
    <property type="protein sequence ID" value="KAA8545328.1"/>
    <property type="molecule type" value="Genomic_DNA"/>
</dbReference>
<evidence type="ECO:0000256" key="1">
    <source>
        <dbReference type="ARBA" id="ARBA00004123"/>
    </source>
</evidence>
<dbReference type="SUPFAM" id="SSF47095">
    <property type="entry name" value="HMG-box"/>
    <property type="match status" value="1"/>
</dbReference>
<dbReference type="SMART" id="SM00398">
    <property type="entry name" value="HMG"/>
    <property type="match status" value="1"/>
</dbReference>
<comment type="similarity">
    <text evidence="2">Belongs to the HMGB family.</text>
</comment>
<comment type="subcellular location">
    <subcellularLocation>
        <location evidence="1">Nucleus</location>
    </subcellularLocation>
</comment>
<evidence type="ECO:0000256" key="4">
    <source>
        <dbReference type="ARBA" id="ARBA00023242"/>
    </source>
</evidence>
<dbReference type="PANTHER" id="PTHR46261:SF35">
    <property type="entry name" value="HIGH MOBILITY GROUP B PROTEIN 4-RELATED"/>
    <property type="match status" value="1"/>
</dbReference>
<dbReference type="CDD" id="cd22005">
    <property type="entry name" value="HMG-box_AtHMGB1-like"/>
    <property type="match status" value="1"/>
</dbReference>
<evidence type="ECO:0000313" key="8">
    <source>
        <dbReference type="Proteomes" id="UP000325577"/>
    </source>
</evidence>
<evidence type="ECO:0000313" key="7">
    <source>
        <dbReference type="EMBL" id="KAA8545328.1"/>
    </source>
</evidence>
<dbReference type="AlphaFoldDB" id="A0A5J5BR55"/>
<evidence type="ECO:0000256" key="2">
    <source>
        <dbReference type="ARBA" id="ARBA00008774"/>
    </source>
</evidence>
<evidence type="ECO:0000256" key="3">
    <source>
        <dbReference type="ARBA" id="ARBA00023125"/>
    </source>
</evidence>
<dbReference type="GO" id="GO:0000785">
    <property type="term" value="C:chromatin"/>
    <property type="evidence" value="ECO:0007669"/>
    <property type="project" value="UniProtKB-ARBA"/>
</dbReference>
<dbReference type="InterPro" id="IPR031061">
    <property type="entry name" value="HMGB_plant"/>
</dbReference>
<keyword evidence="3 5" id="KW-0238">DNA-binding</keyword>
<dbReference type="OrthoDB" id="1919336at2759"/>
<proteinExistence type="inferred from homology"/>
<dbReference type="InterPro" id="IPR009071">
    <property type="entry name" value="HMG_box_dom"/>
</dbReference>
<dbReference type="GO" id="GO:0003677">
    <property type="term" value="F:DNA binding"/>
    <property type="evidence" value="ECO:0007669"/>
    <property type="project" value="UniProtKB-UniRule"/>
</dbReference>
<name>A0A5J5BR55_9ASTE</name>
<keyword evidence="4 5" id="KW-0539">Nucleus</keyword>
<dbReference type="GO" id="GO:0005634">
    <property type="term" value="C:nucleus"/>
    <property type="evidence" value="ECO:0007669"/>
    <property type="project" value="UniProtKB-SubCell"/>
</dbReference>
<dbReference type="InterPro" id="IPR036910">
    <property type="entry name" value="HMG_box_dom_sf"/>
</dbReference>
<dbReference type="GO" id="GO:0003682">
    <property type="term" value="F:chromatin binding"/>
    <property type="evidence" value="ECO:0007669"/>
    <property type="project" value="UniProtKB-ARBA"/>
</dbReference>
<feature type="DNA-binding region" description="HMG box" evidence="5">
    <location>
        <begin position="33"/>
        <end position="83"/>
    </location>
</feature>
<reference evidence="7 8" key="1">
    <citation type="submission" date="2019-09" db="EMBL/GenBank/DDBJ databases">
        <title>A chromosome-level genome assembly of the Chinese tupelo Nyssa sinensis.</title>
        <authorList>
            <person name="Yang X."/>
            <person name="Kang M."/>
            <person name="Yang Y."/>
            <person name="Xiong H."/>
            <person name="Wang M."/>
            <person name="Zhang Z."/>
            <person name="Wang Z."/>
            <person name="Wu H."/>
            <person name="Ma T."/>
            <person name="Liu J."/>
            <person name="Xi Z."/>
        </authorList>
    </citation>
    <scope>NUCLEOTIDE SEQUENCE [LARGE SCALE GENOMIC DNA]</scope>
    <source>
        <strain evidence="7">J267</strain>
        <tissue evidence="7">Leaf</tissue>
    </source>
</reference>
<dbReference type="GO" id="GO:0030527">
    <property type="term" value="F:structural constituent of chromatin"/>
    <property type="evidence" value="ECO:0007669"/>
    <property type="project" value="UniProtKB-ARBA"/>
</dbReference>
<organism evidence="7 8">
    <name type="scientific">Nyssa sinensis</name>
    <dbReference type="NCBI Taxonomy" id="561372"/>
    <lineage>
        <taxon>Eukaryota</taxon>
        <taxon>Viridiplantae</taxon>
        <taxon>Streptophyta</taxon>
        <taxon>Embryophyta</taxon>
        <taxon>Tracheophyta</taxon>
        <taxon>Spermatophyta</taxon>
        <taxon>Magnoliopsida</taxon>
        <taxon>eudicotyledons</taxon>
        <taxon>Gunneridae</taxon>
        <taxon>Pentapetalae</taxon>
        <taxon>asterids</taxon>
        <taxon>Cornales</taxon>
        <taxon>Nyssaceae</taxon>
        <taxon>Nyssa</taxon>
    </lineage>
</organism>
<dbReference type="Gene3D" id="1.10.30.10">
    <property type="entry name" value="High mobility group box domain"/>
    <property type="match status" value="1"/>
</dbReference>
<dbReference type="GO" id="GO:0006325">
    <property type="term" value="P:chromatin organization"/>
    <property type="evidence" value="ECO:0007669"/>
    <property type="project" value="UniProtKB-ARBA"/>
</dbReference>
<dbReference type="Pfam" id="PF00505">
    <property type="entry name" value="HMG_box"/>
    <property type="match status" value="1"/>
</dbReference>